<proteinExistence type="predicted"/>
<organism evidence="1 2">
    <name type="scientific">Coniosporium tulheliwenetii</name>
    <dbReference type="NCBI Taxonomy" id="3383036"/>
    <lineage>
        <taxon>Eukaryota</taxon>
        <taxon>Fungi</taxon>
        <taxon>Dikarya</taxon>
        <taxon>Ascomycota</taxon>
        <taxon>Pezizomycotina</taxon>
        <taxon>Dothideomycetes</taxon>
        <taxon>Dothideomycetes incertae sedis</taxon>
        <taxon>Coniosporium</taxon>
    </lineage>
</organism>
<keyword evidence="2" id="KW-1185">Reference proteome</keyword>
<gene>
    <name evidence="1" type="ORF">H2199_001948</name>
</gene>
<reference evidence="1" key="1">
    <citation type="submission" date="2022-10" db="EMBL/GenBank/DDBJ databases">
        <title>Culturing micro-colonial fungi from biological soil crusts in the Mojave desert and describing Neophaeococcomyces mojavensis, and introducing the new genera and species Taxawa tesnikishii.</title>
        <authorList>
            <person name="Kurbessoian T."/>
            <person name="Stajich J.E."/>
        </authorList>
    </citation>
    <scope>NUCLEOTIDE SEQUENCE</scope>
    <source>
        <strain evidence="1">JES_115</strain>
    </source>
</reference>
<dbReference type="EMBL" id="JAPDRP010000004">
    <property type="protein sequence ID" value="KAJ9648170.1"/>
    <property type="molecule type" value="Genomic_DNA"/>
</dbReference>
<protein>
    <submittedName>
        <fullName evidence="1">Uncharacterized protein</fullName>
    </submittedName>
</protein>
<accession>A0ACC2ZKT6</accession>
<evidence type="ECO:0000313" key="2">
    <source>
        <dbReference type="Proteomes" id="UP001172680"/>
    </source>
</evidence>
<dbReference type="Proteomes" id="UP001172680">
    <property type="component" value="Unassembled WGS sequence"/>
</dbReference>
<sequence>MADSDDEIYTVPLKDQRIFGAGIKRKCIQFVPSSTPAATGVPDGSTTLSSLGDTYMSIVLSKSPTPAADTPPPEPVNPPATAAVTKTCDICKLPIGSDSNVVPHEASIAHQLCLEHSHPPSAIDRNRKGLSRRNLGPYQGKEKRNTVGLGVETLPAKERKAFVAKERVKKLHAGEVRKREEEGRRKGQKLQQMFYMDDEVQKYLGELG</sequence>
<name>A0ACC2ZKT6_9PEZI</name>
<comment type="caution">
    <text evidence="1">The sequence shown here is derived from an EMBL/GenBank/DDBJ whole genome shotgun (WGS) entry which is preliminary data.</text>
</comment>
<evidence type="ECO:0000313" key="1">
    <source>
        <dbReference type="EMBL" id="KAJ9648170.1"/>
    </source>
</evidence>